<accession>A0A7J7LRG2</accession>
<dbReference type="GO" id="GO:0006281">
    <property type="term" value="P:DNA repair"/>
    <property type="evidence" value="ECO:0007669"/>
    <property type="project" value="UniProtKB-KW"/>
</dbReference>
<evidence type="ECO:0000256" key="9">
    <source>
        <dbReference type="ARBA" id="ARBA00023306"/>
    </source>
</evidence>
<dbReference type="GO" id="GO:0005634">
    <property type="term" value="C:nucleus"/>
    <property type="evidence" value="ECO:0007669"/>
    <property type="project" value="UniProtKB-SubCell"/>
</dbReference>
<evidence type="ECO:0000256" key="7">
    <source>
        <dbReference type="ARBA" id="ARBA00023204"/>
    </source>
</evidence>
<evidence type="ECO:0000256" key="8">
    <source>
        <dbReference type="ARBA" id="ARBA00023242"/>
    </source>
</evidence>
<comment type="caution">
    <text evidence="13">The sequence shown here is derived from an EMBL/GenBank/DDBJ whole genome shotgun (WGS) entry which is preliminary data.</text>
</comment>
<keyword evidence="7" id="KW-0234">DNA repair</keyword>
<dbReference type="CDD" id="cd20404">
    <property type="entry name" value="Tudor_Agenet_AtEML-like"/>
    <property type="match status" value="1"/>
</dbReference>
<dbReference type="Gene3D" id="2.30.30.140">
    <property type="match status" value="1"/>
</dbReference>
<dbReference type="SUPFAM" id="SSF63748">
    <property type="entry name" value="Tudor/PWWP/MBT"/>
    <property type="match status" value="1"/>
</dbReference>
<proteinExistence type="inferred from homology"/>
<dbReference type="SUPFAM" id="SSF48371">
    <property type="entry name" value="ARM repeat"/>
    <property type="match status" value="1"/>
</dbReference>
<keyword evidence="3" id="KW-0132">Cell division</keyword>
<keyword evidence="4" id="KW-0677">Repeat</keyword>
<dbReference type="InterPro" id="IPR016024">
    <property type="entry name" value="ARM-type_fold"/>
</dbReference>
<keyword evidence="8" id="KW-0539">Nucleus</keyword>
<feature type="compositionally biased region" description="Basic and acidic residues" evidence="12">
    <location>
        <begin position="1496"/>
        <end position="1509"/>
    </location>
</feature>
<comment type="function">
    <text evidence="10">Cohesin cofactor dispensable during the meiotic division but playing an important role in DNA repair by homologous recombination (HR) probably by helping SMC5/SMC6 complex. Regulator of sister chromatid cohesion in mitosis which may stabilize cohesin complex association with chromatin. May couple sister chromatid cohesion during mitosis to DNA replication. Cohesion ensures that chromosome partitioning is accurate in both meiotic and mitotic cells and plays an important role in DNA repair.</text>
</comment>
<evidence type="ECO:0000256" key="4">
    <source>
        <dbReference type="ARBA" id="ARBA00022737"/>
    </source>
</evidence>
<evidence type="ECO:0000256" key="3">
    <source>
        <dbReference type="ARBA" id="ARBA00022618"/>
    </source>
</evidence>
<evidence type="ECO:0000256" key="10">
    <source>
        <dbReference type="ARBA" id="ARBA00058864"/>
    </source>
</evidence>
<dbReference type="GO" id="GO:0051301">
    <property type="term" value="P:cell division"/>
    <property type="evidence" value="ECO:0007669"/>
    <property type="project" value="UniProtKB-KW"/>
</dbReference>
<evidence type="ECO:0000256" key="5">
    <source>
        <dbReference type="ARBA" id="ARBA00022763"/>
    </source>
</evidence>
<feature type="region of interest" description="Disordered" evidence="12">
    <location>
        <begin position="1396"/>
        <end position="1510"/>
    </location>
</feature>
<feature type="compositionally biased region" description="Basic and acidic residues" evidence="12">
    <location>
        <begin position="1447"/>
        <end position="1458"/>
    </location>
</feature>
<name>A0A7J7LRG2_9MAGN</name>
<dbReference type="CDD" id="cd19953">
    <property type="entry name" value="PDS5"/>
    <property type="match status" value="1"/>
</dbReference>
<dbReference type="GO" id="GO:0035825">
    <property type="term" value="P:homologous recombination"/>
    <property type="evidence" value="ECO:0007669"/>
    <property type="project" value="UniProtKB-ARBA"/>
</dbReference>
<dbReference type="GO" id="GO:0007064">
    <property type="term" value="P:mitotic sister chromatid cohesion"/>
    <property type="evidence" value="ECO:0007669"/>
    <property type="project" value="InterPro"/>
</dbReference>
<dbReference type="InterPro" id="IPR011989">
    <property type="entry name" value="ARM-like"/>
</dbReference>
<evidence type="ECO:0000256" key="11">
    <source>
        <dbReference type="SAM" id="Coils"/>
    </source>
</evidence>
<comment type="similarity">
    <text evidence="2">Belongs to the PDS5 family.</text>
</comment>
<feature type="coiled-coil region" evidence="11">
    <location>
        <begin position="483"/>
        <end position="510"/>
    </location>
</feature>
<dbReference type="Proteomes" id="UP000541444">
    <property type="component" value="Unassembled WGS sequence"/>
</dbReference>
<evidence type="ECO:0000313" key="13">
    <source>
        <dbReference type="EMBL" id="KAF6145104.1"/>
    </source>
</evidence>
<reference evidence="13 14" key="1">
    <citation type="journal article" date="2020" name="IScience">
        <title>Genome Sequencing of the Endangered Kingdonia uniflora (Circaeasteraceae, Ranunculales) Reveals Potential Mechanisms of Evolutionary Specialization.</title>
        <authorList>
            <person name="Sun Y."/>
            <person name="Deng T."/>
            <person name="Zhang A."/>
            <person name="Moore M.J."/>
            <person name="Landis J.B."/>
            <person name="Lin N."/>
            <person name="Zhang H."/>
            <person name="Zhang X."/>
            <person name="Huang J."/>
            <person name="Zhang X."/>
            <person name="Sun H."/>
            <person name="Wang H."/>
        </authorList>
    </citation>
    <scope>NUCLEOTIDE SEQUENCE [LARGE SCALE GENOMIC DNA]</scope>
    <source>
        <strain evidence="13">TB1705</strain>
        <tissue evidence="13">Leaf</tissue>
    </source>
</reference>
<protein>
    <submittedName>
        <fullName evidence="13">Uncharacterized protein</fullName>
    </submittedName>
</protein>
<dbReference type="GO" id="GO:0009556">
    <property type="term" value="P:microsporogenesis"/>
    <property type="evidence" value="ECO:0007669"/>
    <property type="project" value="UniProtKB-ARBA"/>
</dbReference>
<dbReference type="GO" id="GO:0000785">
    <property type="term" value="C:chromatin"/>
    <property type="evidence" value="ECO:0007669"/>
    <property type="project" value="TreeGrafter"/>
</dbReference>
<sequence length="1540" mass="173739">MAETIHNQLKELGLKLESPPTSKDALIKLLKQAASCLSELAQSPSSSILESMKPCINAIVKQELLRHQDRDVKLLVAACITEITRITAPEAPYNDDVLRAIFHLIVDIFGGLGDISGPSLGRRVVILETLARYRSCVVMLDLECDDLVNRMFKTFLSVVSDNHSENVVKSMQTIMILLLEESEDVVQENLFIILLSTLGRGKSGVSLAARKLAMNVIEQCALKLEHCLNQLLISSISGDDIRLDYHEVIYDIYRCDPEILSGMIPYLTGELLTDQLETRLKAVKLLGDLFSLSDCVISEAFQPVFSEFLKRLTDRVVEVRMSVIEHSKSCVLANPSRKETPQIIDALCDRLLDFDENVRKQVVAAICDVSCHALGSISDETTKLIAERLRDKSLLVRSYTMERLAEIFRLHCLKCSDASTSSSESNWIPGKILKCFYDKDIRPETIEVVMFRSLLPTEFSTREIVKHWIAIFSGFDKVEVKALEKIMEQKQRLQQEMQKYMTLRKAYQDTDAPEFQKKVLHSFRVMSRWFADPVKAEECFKILDQLKDANIWKMLTNLLDPDTSFQQAWTIRVDLLQILGEKHKLYDFLGTLSVKYSYLLFNKEFLKEIILEAATLLSAGNKQLLLSSMNILVMLAQFSPLLLSGSEDNLVILLKEDNDIVIEGIVHVLAKAGGSIREQLAAASSSVDLILERLCLEGSRKQAKYAVHALAVITKDDGLKSLSVLYKRLVDMLEDKTHLPAILQSLGCIAQTAMPVFETRETEILEFITSKILKCSNQTEDTKKLYLEDRSELCSLKIFGIKALVKSYLPIKDSHLRLGFANLLEILKNVLAFGEISKDMESSSVDRAHMRLASAKAVLRLSKDWDHKIPIDVFHLTLRTSEIIDSQVKKLFLGKVRQYIKDRLLDPKYACAILLSINGSELPEFKEDKHSLFEIIQMCHQARARQHSMQCEGNPLMMYPEYILPYLVHTLAHHPSCPNVDTCSEVKAFEPIYRKLHIFTSLIMHGDEDGKSEISTNKESVSTLVSIFQSIKRSEDMVDVMKSKNSHAISDLGLSITNRLALKEDDLTTFVPLPSELYKPQEKSDVVNEGNTWLASESVTTHLESLDLEPKAKDNLEAANIDEDGNEMPLGMIIKRLKLQGTKSKKVAKKKVSSTMEKDQENEIDILGMVREINLDNPDEENKTGNDGGEANKDQSNNVKARVSQKRKWGKVEFSTSVKVPKRRRSSSTSKGPRKFSIENSHVETPSFKSIKTDEKHDIINRSFSPECENKETNEGLNVTTHVIGESADHELKTSMVEANETNVLSGSNSLMGSSKKRKRRSIAGLAKCSSEVSENHGLDLIGCRIKVWWPLDKMFYEGVVQSYNSGKKKHEIMYDDGDVEVLQLDKELWEITTNDGQPRKRLQSPKISPSKGLSLQQKKKSRTPSGSKRKNRPTKKSSSGKKRTPKIKEERDEREILESGSEAEYSLDKKREASDLSNAEPTTTSKVDDNNSGDSEEKSAGETQKSLDRYQIPAALFLISTKTSFDDRMTKRLLNASFK</sequence>
<keyword evidence="9" id="KW-0131">Cell cycle</keyword>
<organism evidence="13 14">
    <name type="scientific">Kingdonia uniflora</name>
    <dbReference type="NCBI Taxonomy" id="39325"/>
    <lineage>
        <taxon>Eukaryota</taxon>
        <taxon>Viridiplantae</taxon>
        <taxon>Streptophyta</taxon>
        <taxon>Embryophyta</taxon>
        <taxon>Tracheophyta</taxon>
        <taxon>Spermatophyta</taxon>
        <taxon>Magnoliopsida</taxon>
        <taxon>Ranunculales</taxon>
        <taxon>Circaeasteraceae</taxon>
        <taxon>Kingdonia</taxon>
    </lineage>
</organism>
<keyword evidence="6" id="KW-0498">Mitosis</keyword>
<feature type="region of interest" description="Disordered" evidence="12">
    <location>
        <begin position="1176"/>
        <end position="1242"/>
    </location>
</feature>
<dbReference type="InterPro" id="IPR039776">
    <property type="entry name" value="Pds5"/>
</dbReference>
<dbReference type="EMBL" id="JACGCM010002086">
    <property type="protein sequence ID" value="KAF6145104.1"/>
    <property type="molecule type" value="Genomic_DNA"/>
</dbReference>
<dbReference type="PANTHER" id="PTHR12663:SF0">
    <property type="entry name" value="PRECOCIOUS DISSOCIATION OF SISTERS 5, ISOFORM A"/>
    <property type="match status" value="1"/>
</dbReference>
<evidence type="ECO:0000256" key="12">
    <source>
        <dbReference type="SAM" id="MobiDB-lite"/>
    </source>
</evidence>
<dbReference type="Pfam" id="PF20168">
    <property type="entry name" value="PDS5"/>
    <property type="match status" value="1"/>
</dbReference>
<dbReference type="PANTHER" id="PTHR12663">
    <property type="entry name" value="ANDROGEN INDUCED INHIBITOR OF PROLIFERATION AS3 / PDS5-RELATED"/>
    <property type="match status" value="1"/>
</dbReference>
<comment type="subcellular location">
    <subcellularLocation>
        <location evidence="1">Nucleus</location>
    </subcellularLocation>
</comment>
<dbReference type="Gene3D" id="1.25.10.10">
    <property type="entry name" value="Leucine-rich Repeat Variant"/>
    <property type="match status" value="1"/>
</dbReference>
<dbReference type="FunFam" id="2.30.30.140:FF:000033">
    <property type="entry name" value="Binding protein"/>
    <property type="match status" value="1"/>
</dbReference>
<evidence type="ECO:0000313" key="14">
    <source>
        <dbReference type="Proteomes" id="UP000541444"/>
    </source>
</evidence>
<evidence type="ECO:0000256" key="2">
    <source>
        <dbReference type="ARBA" id="ARBA00006254"/>
    </source>
</evidence>
<evidence type="ECO:0000256" key="6">
    <source>
        <dbReference type="ARBA" id="ARBA00022776"/>
    </source>
</evidence>
<evidence type="ECO:0000256" key="1">
    <source>
        <dbReference type="ARBA" id="ARBA00004123"/>
    </source>
</evidence>
<feature type="compositionally biased region" description="Basic residues" evidence="12">
    <location>
        <begin position="1418"/>
        <end position="1446"/>
    </location>
</feature>
<dbReference type="OrthoDB" id="200660at2759"/>
<gene>
    <name evidence="13" type="ORF">GIB67_013455</name>
</gene>
<feature type="compositionally biased region" description="Polar residues" evidence="12">
    <location>
        <begin position="1476"/>
        <end position="1494"/>
    </location>
</feature>
<keyword evidence="11" id="KW-0175">Coiled coil</keyword>
<keyword evidence="14" id="KW-1185">Reference proteome</keyword>
<keyword evidence="5" id="KW-0227">DNA damage</keyword>